<dbReference type="STRING" id="1385514.N782_19120"/>
<proteinExistence type="predicted"/>
<dbReference type="GO" id="GO:0000902">
    <property type="term" value="P:cell morphogenesis"/>
    <property type="evidence" value="ECO:0007669"/>
    <property type="project" value="InterPro"/>
</dbReference>
<dbReference type="Pfam" id="PF20250">
    <property type="entry name" value="FapA_N"/>
    <property type="match status" value="1"/>
</dbReference>
<evidence type="ECO:0000313" key="3">
    <source>
        <dbReference type="EMBL" id="KGP74013.1"/>
    </source>
</evidence>
<dbReference type="PANTHER" id="PTHR38032">
    <property type="entry name" value="POLYMERASE-RELATED"/>
    <property type="match status" value="1"/>
</dbReference>
<dbReference type="InterPro" id="IPR046865">
    <property type="entry name" value="FapA_b_solenoid"/>
</dbReference>
<dbReference type="InterPro" id="IPR046866">
    <property type="entry name" value="FapA_N"/>
</dbReference>
<reference evidence="3 4" key="1">
    <citation type="journal article" date="2015" name="Stand. Genomic Sci.">
        <title>High quality draft genome sequence of the moderately halophilic bacterium Pontibacillus yanchengensis Y32(T) and comparison among Pontibacillus genomes.</title>
        <authorList>
            <person name="Huang J."/>
            <person name="Qiao Z.X."/>
            <person name="Tang J.W."/>
            <person name="Wang G."/>
        </authorList>
    </citation>
    <scope>NUCLEOTIDE SEQUENCE [LARGE SCALE GENOMIC DNA]</scope>
    <source>
        <strain evidence="3 4">Y32</strain>
    </source>
</reference>
<dbReference type="SUPFAM" id="SSF63848">
    <property type="entry name" value="Cell-division inhibitor MinC, C-terminal domain"/>
    <property type="match status" value="1"/>
</dbReference>
<evidence type="ECO:0000256" key="1">
    <source>
        <dbReference type="SAM" id="Coils"/>
    </source>
</evidence>
<organism evidence="3 4">
    <name type="scientific">Pontibacillus yanchengensis Y32</name>
    <dbReference type="NCBI Taxonomy" id="1385514"/>
    <lineage>
        <taxon>Bacteria</taxon>
        <taxon>Bacillati</taxon>
        <taxon>Bacillota</taxon>
        <taxon>Bacilli</taxon>
        <taxon>Bacillales</taxon>
        <taxon>Bacillaceae</taxon>
        <taxon>Pontibacillus</taxon>
    </lineage>
</organism>
<keyword evidence="1" id="KW-0175">Coiled coil</keyword>
<dbReference type="Pfam" id="PF03961">
    <property type="entry name" value="FapA"/>
    <property type="match status" value="1"/>
</dbReference>
<evidence type="ECO:0000259" key="2">
    <source>
        <dbReference type="Pfam" id="PF20250"/>
    </source>
</evidence>
<dbReference type="PANTHER" id="PTHR38032:SF1">
    <property type="entry name" value="RNA-BINDING PROTEIN KHPB N-TERMINAL DOMAIN-CONTAINING PROTEIN"/>
    <property type="match status" value="1"/>
</dbReference>
<dbReference type="InterPro" id="IPR005646">
    <property type="entry name" value="FapA"/>
</dbReference>
<feature type="domain" description="Flagellar Assembly Protein A N-terminal region" evidence="2">
    <location>
        <begin position="9"/>
        <end position="176"/>
    </location>
</feature>
<accession>A0A0A2THU8</accession>
<keyword evidence="4" id="KW-1185">Reference proteome</keyword>
<comment type="caution">
    <text evidence="3">The sequence shown here is derived from an EMBL/GenBank/DDBJ whole genome shotgun (WGS) entry which is preliminary data.</text>
</comment>
<dbReference type="eggNOG" id="COG1315">
    <property type="taxonomic scope" value="Bacteria"/>
</dbReference>
<dbReference type="InterPro" id="IPR036145">
    <property type="entry name" value="MinC_C_sf"/>
</dbReference>
<sequence>MEQFEEFFTLKISSDKMTALLHLNKEYHLDISFTEEELIEELEQRSVTYGFQHDMVKLVSKGLKTDGFPVVIAEGTSPQHGQDGSVKYETTLHSQKHVQSNGPINFREVMNIPSVHEGEKLLTIVNPTKGKSGKNVLDESVQPKQGKPVNIKAGKNVEWNQAKQAMYSTQDGQVSIGEKVIHVYPYYEVSGDIDMRTGNLEFIGTIVIRGNVPNGYTIKADGDIKVYGLVEGAALLAGGSIYISEGIAASSKGEVKAGLDVQVGYVNQGNIEAGRDIKVENSILHSHCVAREHIYCEKGSIIGGALSAGTLIQGKDIGNRMSTTTELFFGVNKKTIEKEQTLQIKQAELKDSIKKLTLIGEKLNKKKEITGLTSKERITLLRQRNSIEVTEQQLNDVEEQLDALGINNDDNPKAQLKVDGTLHSNTYLSFGKYKRHILHANKRVKVELVDGEISILSRD</sequence>
<dbReference type="Proteomes" id="UP000030147">
    <property type="component" value="Unassembled WGS sequence"/>
</dbReference>
<name>A0A0A2THU8_9BACI</name>
<gene>
    <name evidence="3" type="ORF">N782_19120</name>
</gene>
<dbReference type="EMBL" id="AVBF01000006">
    <property type="protein sequence ID" value="KGP74013.1"/>
    <property type="molecule type" value="Genomic_DNA"/>
</dbReference>
<feature type="coiled-coil region" evidence="1">
    <location>
        <begin position="380"/>
        <end position="407"/>
    </location>
</feature>
<protein>
    <recommendedName>
        <fullName evidence="2">Flagellar Assembly Protein A N-terminal region domain-containing protein</fullName>
    </recommendedName>
</protein>
<dbReference type="AlphaFoldDB" id="A0A0A2THU8"/>
<evidence type="ECO:0000313" key="4">
    <source>
        <dbReference type="Proteomes" id="UP000030147"/>
    </source>
</evidence>